<gene>
    <name evidence="1" type="ORF">FZZ93_00235</name>
</gene>
<organism evidence="1 2">
    <name type="scientific">Halomonas eurihalina</name>
    <dbReference type="NCBI Taxonomy" id="42566"/>
    <lineage>
        <taxon>Bacteria</taxon>
        <taxon>Pseudomonadati</taxon>
        <taxon>Pseudomonadota</taxon>
        <taxon>Gammaproteobacteria</taxon>
        <taxon>Oceanospirillales</taxon>
        <taxon>Halomonadaceae</taxon>
        <taxon>Halomonas</taxon>
    </lineage>
</organism>
<dbReference type="EMBL" id="VTPU01000001">
    <property type="protein sequence ID" value="TZG41130.1"/>
    <property type="molecule type" value="Genomic_DNA"/>
</dbReference>
<evidence type="ECO:0000313" key="2">
    <source>
        <dbReference type="Proteomes" id="UP000324260"/>
    </source>
</evidence>
<reference evidence="1 2" key="1">
    <citation type="submission" date="2019-08" db="EMBL/GenBank/DDBJ databases">
        <title>Draft Genome Sequence of Halomonas eurihalina Isolated from Preserved Hide-surface.</title>
        <authorList>
            <person name="Hussain S.A."/>
            <person name="Xu A."/>
            <person name="Sarker M."/>
            <person name="Sommers C."/>
        </authorList>
    </citation>
    <scope>NUCLEOTIDE SEQUENCE [LARGE SCALE GENOMIC DNA]</scope>
    <source>
        <strain evidence="1 2">MS1</strain>
    </source>
</reference>
<sequence>MTEGEARALAIQETDYCYVLARAWEDQEKHGICLERIYTKGRCEEIRMAWWKNGQFQTRPADIDVVNWVRLFENAVSEGVFTADERLGMLQALVR</sequence>
<comment type="caution">
    <text evidence="1">The sequence shown here is derived from an EMBL/GenBank/DDBJ whole genome shotgun (WGS) entry which is preliminary data.</text>
</comment>
<name>A0A5D9DDC9_HALER</name>
<dbReference type="Proteomes" id="UP000324260">
    <property type="component" value="Unassembled WGS sequence"/>
</dbReference>
<keyword evidence="2" id="KW-1185">Reference proteome</keyword>
<evidence type="ECO:0000313" key="1">
    <source>
        <dbReference type="EMBL" id="TZG41130.1"/>
    </source>
</evidence>
<dbReference type="OrthoDB" id="7307608at2"/>
<protein>
    <submittedName>
        <fullName evidence="1">Uncharacterized protein</fullName>
    </submittedName>
</protein>
<dbReference type="RefSeq" id="WP_149320326.1">
    <property type="nucleotide sequence ID" value="NZ_JARWAH010000001.1"/>
</dbReference>
<dbReference type="AlphaFoldDB" id="A0A5D9DDC9"/>
<proteinExistence type="predicted"/>
<accession>A0A5D9DDC9</accession>